<dbReference type="PROSITE" id="PS50283">
    <property type="entry name" value="NA_SOLUT_SYMP_3"/>
    <property type="match status" value="1"/>
</dbReference>
<keyword evidence="10 14" id="KW-0472">Membrane</keyword>
<evidence type="ECO:0000256" key="11">
    <source>
        <dbReference type="ARBA" id="ARBA00023201"/>
    </source>
</evidence>
<feature type="transmembrane region" description="Helical" evidence="14">
    <location>
        <begin position="421"/>
        <end position="446"/>
    </location>
</feature>
<evidence type="ECO:0000256" key="2">
    <source>
        <dbReference type="ARBA" id="ARBA00006434"/>
    </source>
</evidence>
<evidence type="ECO:0000256" key="5">
    <source>
        <dbReference type="ARBA" id="ARBA00022692"/>
    </source>
</evidence>
<feature type="transmembrane region" description="Helical" evidence="14">
    <location>
        <begin position="7"/>
        <end position="26"/>
    </location>
</feature>
<evidence type="ECO:0000256" key="8">
    <source>
        <dbReference type="ARBA" id="ARBA00023053"/>
    </source>
</evidence>
<dbReference type="AlphaFoldDB" id="A0A926IT56"/>
<evidence type="ECO:0000256" key="12">
    <source>
        <dbReference type="ARBA" id="ARBA00033708"/>
    </source>
</evidence>
<keyword evidence="16" id="KW-1185">Reference proteome</keyword>
<dbReference type="NCBIfam" id="TIGR02121">
    <property type="entry name" value="Na_Pro_sym"/>
    <property type="match status" value="1"/>
</dbReference>
<dbReference type="PANTHER" id="PTHR48086">
    <property type="entry name" value="SODIUM/PROLINE SYMPORTER-RELATED"/>
    <property type="match status" value="1"/>
</dbReference>
<dbReference type="EMBL" id="JACRTE010000001">
    <property type="protein sequence ID" value="MBC8595408.1"/>
    <property type="molecule type" value="Genomic_DNA"/>
</dbReference>
<dbReference type="PANTHER" id="PTHR48086:SF3">
    <property type="entry name" value="SODIUM_PROLINE SYMPORTER"/>
    <property type="match status" value="1"/>
</dbReference>
<organism evidence="15 16">
    <name type="scientific">Qingrenia yutianensis</name>
    <dbReference type="NCBI Taxonomy" id="2763676"/>
    <lineage>
        <taxon>Bacteria</taxon>
        <taxon>Bacillati</taxon>
        <taxon>Bacillota</taxon>
        <taxon>Clostridia</taxon>
        <taxon>Eubacteriales</taxon>
        <taxon>Oscillospiraceae</taxon>
        <taxon>Qingrenia</taxon>
    </lineage>
</organism>
<evidence type="ECO:0000256" key="4">
    <source>
        <dbReference type="ARBA" id="ARBA00022475"/>
    </source>
</evidence>
<comment type="catalytic activity">
    <reaction evidence="12">
        <text>L-proline(in) + Na(+)(in) = L-proline(out) + Na(+)(out)</text>
        <dbReference type="Rhea" id="RHEA:28967"/>
        <dbReference type="ChEBI" id="CHEBI:29101"/>
        <dbReference type="ChEBI" id="CHEBI:60039"/>
    </reaction>
</comment>
<feature type="transmembrane region" description="Helical" evidence="14">
    <location>
        <begin position="398"/>
        <end position="415"/>
    </location>
</feature>
<dbReference type="CDD" id="cd11475">
    <property type="entry name" value="SLC5sbd_PutP"/>
    <property type="match status" value="1"/>
</dbReference>
<keyword evidence="5 14" id="KW-0812">Transmembrane</keyword>
<evidence type="ECO:0000256" key="10">
    <source>
        <dbReference type="ARBA" id="ARBA00023136"/>
    </source>
</evidence>
<evidence type="ECO:0000256" key="3">
    <source>
        <dbReference type="ARBA" id="ARBA00022448"/>
    </source>
</evidence>
<dbReference type="GO" id="GO:0005298">
    <property type="term" value="F:proline:sodium symporter activity"/>
    <property type="evidence" value="ECO:0007669"/>
    <property type="project" value="UniProtKB-UniRule"/>
</dbReference>
<dbReference type="InterPro" id="IPR001734">
    <property type="entry name" value="Na/solute_symporter"/>
</dbReference>
<feature type="transmembrane region" description="Helical" evidence="14">
    <location>
        <begin position="261"/>
        <end position="282"/>
    </location>
</feature>
<gene>
    <name evidence="15" type="primary">putP</name>
    <name evidence="15" type="ORF">H8706_00800</name>
</gene>
<evidence type="ECO:0000313" key="16">
    <source>
        <dbReference type="Proteomes" id="UP000647416"/>
    </source>
</evidence>
<dbReference type="Pfam" id="PF00474">
    <property type="entry name" value="SSF"/>
    <property type="match status" value="1"/>
</dbReference>
<dbReference type="InterPro" id="IPR050277">
    <property type="entry name" value="Sodium:Solute_Symporter"/>
</dbReference>
<name>A0A926IT56_9FIRM</name>
<dbReference type="InterPro" id="IPR018212">
    <property type="entry name" value="Na/solute_symporter_CS"/>
</dbReference>
<evidence type="ECO:0000313" key="15">
    <source>
        <dbReference type="EMBL" id="MBC8595408.1"/>
    </source>
</evidence>
<feature type="transmembrane region" description="Helical" evidence="14">
    <location>
        <begin position="165"/>
        <end position="184"/>
    </location>
</feature>
<accession>A0A926IT56</accession>
<comment type="subcellular location">
    <subcellularLocation>
        <location evidence="1 14">Cell membrane</location>
        <topology evidence="1 14">Multi-pass membrane protein</topology>
    </subcellularLocation>
</comment>
<feature type="transmembrane region" description="Helical" evidence="14">
    <location>
        <begin position="126"/>
        <end position="145"/>
    </location>
</feature>
<feature type="transmembrane region" description="Helical" evidence="14">
    <location>
        <begin position="344"/>
        <end position="377"/>
    </location>
</feature>
<dbReference type="NCBIfam" id="TIGR00813">
    <property type="entry name" value="sss"/>
    <property type="match status" value="1"/>
</dbReference>
<keyword evidence="3 14" id="KW-0813">Transport</keyword>
<dbReference type="InterPro" id="IPR011851">
    <property type="entry name" value="Na/Pro_symporter"/>
</dbReference>
<reference evidence="15" key="1">
    <citation type="submission" date="2020-08" db="EMBL/GenBank/DDBJ databases">
        <title>Genome public.</title>
        <authorList>
            <person name="Liu C."/>
            <person name="Sun Q."/>
        </authorList>
    </citation>
    <scope>NUCLEOTIDE SEQUENCE</scope>
    <source>
        <strain evidence="15">NSJ-50</strain>
    </source>
</reference>
<keyword evidence="9 14" id="KW-0406">Ion transport</keyword>
<evidence type="ECO:0000256" key="1">
    <source>
        <dbReference type="ARBA" id="ARBA00004651"/>
    </source>
</evidence>
<keyword evidence="6 14" id="KW-0769">Symport</keyword>
<evidence type="ECO:0000256" key="6">
    <source>
        <dbReference type="ARBA" id="ARBA00022847"/>
    </source>
</evidence>
<keyword evidence="8 14" id="KW-0915">Sodium</keyword>
<dbReference type="GO" id="GO:0015824">
    <property type="term" value="P:proline transport"/>
    <property type="evidence" value="ECO:0007669"/>
    <property type="project" value="UniProtKB-UniRule"/>
</dbReference>
<protein>
    <recommendedName>
        <fullName evidence="14">Sodium/proline symporter</fullName>
    </recommendedName>
    <alternativeName>
        <fullName evidence="14">Proline permease</fullName>
    </alternativeName>
</protein>
<proteinExistence type="inferred from homology"/>
<feature type="transmembrane region" description="Helical" evidence="14">
    <location>
        <begin position="70"/>
        <end position="94"/>
    </location>
</feature>
<evidence type="ECO:0000256" key="14">
    <source>
        <dbReference type="RuleBase" id="RU366012"/>
    </source>
</evidence>
<dbReference type="GO" id="GO:0005886">
    <property type="term" value="C:plasma membrane"/>
    <property type="evidence" value="ECO:0007669"/>
    <property type="project" value="UniProtKB-SubCell"/>
</dbReference>
<evidence type="ECO:0000256" key="13">
    <source>
        <dbReference type="RuleBase" id="RU362091"/>
    </source>
</evidence>
<dbReference type="PROSITE" id="PS00457">
    <property type="entry name" value="NA_SOLUT_SYMP_2"/>
    <property type="match status" value="1"/>
</dbReference>
<feature type="transmembrane region" description="Helical" evidence="14">
    <location>
        <begin position="196"/>
        <end position="218"/>
    </location>
</feature>
<keyword evidence="14" id="KW-0029">Amino-acid transport</keyword>
<evidence type="ECO:0000256" key="7">
    <source>
        <dbReference type="ARBA" id="ARBA00022989"/>
    </source>
</evidence>
<dbReference type="GO" id="GO:0031402">
    <property type="term" value="F:sodium ion binding"/>
    <property type="evidence" value="ECO:0007669"/>
    <property type="project" value="UniProtKB-UniRule"/>
</dbReference>
<feature type="transmembrane region" description="Helical" evidence="14">
    <location>
        <begin position="453"/>
        <end position="472"/>
    </location>
</feature>
<comment type="function">
    <text evidence="14">Catalyzes the sodium-dependent uptake of extracellular L-proline.</text>
</comment>
<dbReference type="Proteomes" id="UP000647416">
    <property type="component" value="Unassembled WGS sequence"/>
</dbReference>
<dbReference type="InterPro" id="IPR038377">
    <property type="entry name" value="Na/Glc_symporter_sf"/>
</dbReference>
<dbReference type="Gene3D" id="1.20.1730.10">
    <property type="entry name" value="Sodium/glucose cotransporter"/>
    <property type="match status" value="1"/>
</dbReference>
<feature type="transmembrane region" description="Helical" evidence="14">
    <location>
        <begin position="302"/>
        <end position="324"/>
    </location>
</feature>
<sequence>MGDKLDILIAMAGYMLVVIFIGIYFAKRAQQSSENYFLGGRSLGPWVTAMSAEASDMSGYLLMGVPGLAYWGYFAEASWTAIGLAVGTYINWLIVSKRLRSYSIVSGDAITVPDFLSNRFHEKKKVILSISALFILIFFTVYTASCFSSCGKLFAGLFDMPYHNMMIVGAVFVVLYTVLGGFLAESASDFMQSIVMICALVAVLVCGVIYAGGIGNVIENAKNIPGYLSLNTIANPVVNSDGVQQASNGAALFGEAGKYDFITILSTLSWGLGYFGLPQVLLRFMAIRRGDELKNSRRIATVWVVISLFAAVLIGIVGRAVFPYDASLATQSSAENVFAHLSSLLFHPLFAGIVTAGILAAIISSSDSYLLIAASAVSKNIYETIIKKDATDKQVMHVSRAVLLLIALIGIAIAWDENSVIFRVVSFAWAGFGATFGPIMLFSLFWKRTNRPGAIAGMLAGGIMVFVWHFAIKPLGGVFGIYELLPAFIFSCIVIVAVSLMTEKPSEEIEKEFERAKTYRDEEFVK</sequence>
<keyword evidence="11 14" id="KW-0739">Sodium transport</keyword>
<comment type="similarity">
    <text evidence="2 13">Belongs to the sodium:solute symporter (SSF) (TC 2.A.21) family.</text>
</comment>
<keyword evidence="4 14" id="KW-1003">Cell membrane</keyword>
<feature type="transmembrane region" description="Helical" evidence="14">
    <location>
        <begin position="484"/>
        <end position="502"/>
    </location>
</feature>
<dbReference type="RefSeq" id="WP_262431110.1">
    <property type="nucleotide sequence ID" value="NZ_JACRTE010000001.1"/>
</dbReference>
<comment type="caution">
    <text evidence="15">The sequence shown here is derived from an EMBL/GenBank/DDBJ whole genome shotgun (WGS) entry which is preliminary data.</text>
</comment>
<keyword evidence="7 14" id="KW-1133">Transmembrane helix</keyword>
<evidence type="ECO:0000256" key="9">
    <source>
        <dbReference type="ARBA" id="ARBA00023065"/>
    </source>
</evidence>